<feature type="domain" description="AMP-binding enzyme C-terminal" evidence="3">
    <location>
        <begin position="962"/>
        <end position="1064"/>
    </location>
</feature>
<dbReference type="InterPro" id="IPR025110">
    <property type="entry name" value="AMP-bd_C"/>
</dbReference>
<comment type="caution">
    <text evidence="5">The sequence shown here is derived from an EMBL/GenBank/DDBJ whole genome shotgun (WGS) entry which is preliminary data.</text>
</comment>
<organism evidence="5 6">
    <name type="scientific">Tegillarca granosa</name>
    <name type="common">Malaysian cockle</name>
    <name type="synonym">Anadara granosa</name>
    <dbReference type="NCBI Taxonomy" id="220873"/>
    <lineage>
        <taxon>Eukaryota</taxon>
        <taxon>Metazoa</taxon>
        <taxon>Spiralia</taxon>
        <taxon>Lophotrochozoa</taxon>
        <taxon>Mollusca</taxon>
        <taxon>Bivalvia</taxon>
        <taxon>Autobranchia</taxon>
        <taxon>Pteriomorphia</taxon>
        <taxon>Arcoida</taxon>
        <taxon>Arcoidea</taxon>
        <taxon>Arcidae</taxon>
        <taxon>Tegillarca</taxon>
    </lineage>
</organism>
<dbReference type="Pfam" id="PF24919">
    <property type="entry name" value="Mug62"/>
    <property type="match status" value="1"/>
</dbReference>
<evidence type="ECO:0000256" key="1">
    <source>
        <dbReference type="SAM" id="SignalP"/>
    </source>
</evidence>
<dbReference type="CDD" id="cd05905">
    <property type="entry name" value="Dip2"/>
    <property type="match status" value="1"/>
</dbReference>
<keyword evidence="1" id="KW-0732">Signal</keyword>
<feature type="domain" description="Meiotically up-regulated gene 62 protein-like alpha-beta" evidence="4">
    <location>
        <begin position="371"/>
        <end position="440"/>
    </location>
</feature>
<name>A0ABQ9FUX6_TEGGR</name>
<evidence type="ECO:0000259" key="4">
    <source>
        <dbReference type="Pfam" id="PF24919"/>
    </source>
</evidence>
<evidence type="ECO:0000259" key="3">
    <source>
        <dbReference type="Pfam" id="PF23024"/>
    </source>
</evidence>
<dbReference type="Pfam" id="PF23024">
    <property type="entry name" value="AMP-dom_DIP2-like"/>
    <property type="match status" value="1"/>
</dbReference>
<reference evidence="5 6" key="1">
    <citation type="submission" date="2022-12" db="EMBL/GenBank/DDBJ databases">
        <title>Chromosome-level genome of Tegillarca granosa.</title>
        <authorList>
            <person name="Kim J."/>
        </authorList>
    </citation>
    <scope>NUCLEOTIDE SEQUENCE [LARGE SCALE GENOMIC DNA]</scope>
    <source>
        <strain evidence="5">Teg-2019</strain>
        <tissue evidence="5">Adductor muscle</tissue>
    </source>
</reference>
<dbReference type="EMBL" id="JARBDR010000141">
    <property type="protein sequence ID" value="KAJ8321067.1"/>
    <property type="molecule type" value="Genomic_DNA"/>
</dbReference>
<proteinExistence type="predicted"/>
<dbReference type="InterPro" id="IPR045851">
    <property type="entry name" value="AMP-bd_C_sf"/>
</dbReference>
<dbReference type="InterPro" id="IPR056881">
    <property type="entry name" value="Mug62_dom"/>
</dbReference>
<protein>
    <submittedName>
        <fullName evidence="5">Uncharacterized protein</fullName>
    </submittedName>
</protein>
<keyword evidence="6" id="KW-1185">Reference proteome</keyword>
<feature type="domain" description="AMP-dependent synthetase/ligase" evidence="2">
    <location>
        <begin position="495"/>
        <end position="903"/>
    </location>
</feature>
<dbReference type="SUPFAM" id="SSF56801">
    <property type="entry name" value="Acetyl-CoA synthetase-like"/>
    <property type="match status" value="2"/>
</dbReference>
<dbReference type="Gene3D" id="3.30.300.30">
    <property type="match status" value="2"/>
</dbReference>
<evidence type="ECO:0000313" key="5">
    <source>
        <dbReference type="EMBL" id="KAJ8321067.1"/>
    </source>
</evidence>
<feature type="signal peptide" evidence="1">
    <location>
        <begin position="1"/>
        <end position="17"/>
    </location>
</feature>
<dbReference type="Gene3D" id="3.40.50.12780">
    <property type="entry name" value="N-terminal domain of ligase-like"/>
    <property type="match status" value="2"/>
</dbReference>
<accession>A0ABQ9FUX6</accession>
<evidence type="ECO:0000313" key="6">
    <source>
        <dbReference type="Proteomes" id="UP001217089"/>
    </source>
</evidence>
<gene>
    <name evidence="5" type="ORF">KUTeg_002654</name>
</gene>
<evidence type="ECO:0000259" key="2">
    <source>
        <dbReference type="Pfam" id="PF00501"/>
    </source>
</evidence>
<dbReference type="PANTHER" id="PTHR22754">
    <property type="entry name" value="DISCO-INTERACTING PROTEIN 2 DIP2 -RELATED"/>
    <property type="match status" value="1"/>
</dbReference>
<dbReference type="InterPro" id="IPR037337">
    <property type="entry name" value="Dip2-like_dom"/>
</dbReference>
<dbReference type="InterPro" id="IPR042099">
    <property type="entry name" value="ANL_N_sf"/>
</dbReference>
<sequence>MLTSLLLFNLGWPKLHWFVTDNLHKLPKDWQPPTKADDLPAYVEYAQSKEGSTVGVTVTRSSLLGHARTLTLASNYTEGEVMVCVLDFKRDVGLWHGIICVTSVAIVKSRDMHWGLLAQKDHKDINFTSMRLLLVADGANPWSLTSCDAFLNAFQSKGLKPEAICPCASSSEALTVSIRRPGRSSASATGRGILSMQGLSYGVVRVDSENSLTSLTLQDCGQVMPGAVMVVIKIDGSPILCKTDEVGELCVCSGYTGCAYWGLQGITSTTFQVQPLHSDGRPVGDKMYVRTGLLGFLGPGGLVFVCGSKEGLMQVANRRHNTDDIIATVLAVEPMKFIYRGRIAVFSVNVLKDERIIIIAEQRPDCQEEESFQWMSRVLQAVDSIHQVGVYCLALVPPNYLPKTPLGGIHLHETKKKFLDGSLHPANVLMCPHTCVTNLPKPREHKPDVTPSAVHVGNIVQGHRMAWAQGRELGPLDEEGDSVRKHQFLTEILRWRSHTTPDHVLFTLLNSKVQPQLQLSCSQLHKRAERIGCMLMERGKLNTGDHVALIYPPGVELIASFYGCLYVGCVPVTIRPPHPQNISTTLPTVKMIVDVSKSNAVLTNSMVLKLLRSKEASGIVESKAWPPVLDTDDLPKKKLAAIYRAPTPEMICYLDFSVSTTGMLAGVKVSHAAATALCRSIKLQCEFYPSRDVALCLDPYCGLGFVLWCLTSIYSGHHSILIAPSEVETNPAAWLTAVSNYKVRDTFCSYGVMELCTRGLGTSTSILKSRGVNLGCVRTCCIIAEERPRIQLTTSFTKLFANLSLSPRAVSTSFGCRVCLGMSLQGASCPDPTTVYVDMRALRNDRVTLVEKGSPHSLCVMESGKLLPGVKVVIANPETKGQCADSHLGEIWVHSPHNASGYFTIYGDESVHADHFDSRLATGDTQTSYARTGFLGFVRRTELTQSDGERHDAIFVVGALDETVMLRGMRYHPIDIETSVSRSHRKICECAVFTWTNLLVVVVELEGNENEALDLVPLVTNVVLEEHYLIVGVVVVVDPGVIPINSRGEKQRMHLRDGFLADQLDPIYVAYNM</sequence>
<dbReference type="Pfam" id="PF00501">
    <property type="entry name" value="AMP-binding"/>
    <property type="match status" value="1"/>
</dbReference>
<dbReference type="Proteomes" id="UP001217089">
    <property type="component" value="Unassembled WGS sequence"/>
</dbReference>
<dbReference type="PANTHER" id="PTHR22754:SF32">
    <property type="entry name" value="DISCO-INTERACTING PROTEIN 2"/>
    <property type="match status" value="1"/>
</dbReference>
<feature type="chain" id="PRO_5045356923" evidence="1">
    <location>
        <begin position="18"/>
        <end position="1073"/>
    </location>
</feature>
<dbReference type="InterPro" id="IPR000873">
    <property type="entry name" value="AMP-dep_synth/lig_dom"/>
</dbReference>